<evidence type="ECO:0000259" key="7">
    <source>
        <dbReference type="Pfam" id="PF08016"/>
    </source>
</evidence>
<evidence type="ECO:0000313" key="10">
    <source>
        <dbReference type="Proteomes" id="UP000335636"/>
    </source>
</evidence>
<protein>
    <recommendedName>
        <fullName evidence="7">Polycystin cation channel PKD1/PKD2 domain-containing protein</fullName>
    </recommendedName>
</protein>
<evidence type="ECO:0000256" key="6">
    <source>
        <dbReference type="SAM" id="Phobius"/>
    </source>
</evidence>
<evidence type="ECO:0000256" key="3">
    <source>
        <dbReference type="ARBA" id="ARBA00022692"/>
    </source>
</evidence>
<accession>A0A5E4A2B0</accession>
<keyword evidence="10" id="KW-1185">Reference proteome</keyword>
<keyword evidence="5 6" id="KW-0472">Membrane</keyword>
<keyword evidence="3 6" id="KW-0812">Transmembrane</keyword>
<proteinExistence type="inferred from homology"/>
<evidence type="ECO:0000256" key="5">
    <source>
        <dbReference type="ARBA" id="ARBA00023136"/>
    </source>
</evidence>
<dbReference type="GO" id="GO:0005262">
    <property type="term" value="F:calcium channel activity"/>
    <property type="evidence" value="ECO:0007669"/>
    <property type="project" value="TreeGrafter"/>
</dbReference>
<evidence type="ECO:0000256" key="1">
    <source>
        <dbReference type="ARBA" id="ARBA00004141"/>
    </source>
</evidence>
<gene>
    <name evidence="8" type="ORF">GHT09_000746</name>
    <name evidence="9" type="ORF">MONAX_5E036733</name>
</gene>
<keyword evidence="4 6" id="KW-1133">Transmembrane helix</keyword>
<feature type="transmembrane region" description="Helical" evidence="6">
    <location>
        <begin position="56"/>
        <end position="76"/>
    </location>
</feature>
<organism evidence="9 10">
    <name type="scientific">Marmota monax</name>
    <name type="common">Woodchuck</name>
    <dbReference type="NCBI Taxonomy" id="9995"/>
    <lineage>
        <taxon>Eukaryota</taxon>
        <taxon>Metazoa</taxon>
        <taxon>Chordata</taxon>
        <taxon>Craniata</taxon>
        <taxon>Vertebrata</taxon>
        <taxon>Euteleostomi</taxon>
        <taxon>Mammalia</taxon>
        <taxon>Eutheria</taxon>
        <taxon>Euarchontoglires</taxon>
        <taxon>Glires</taxon>
        <taxon>Rodentia</taxon>
        <taxon>Sciuromorpha</taxon>
        <taxon>Sciuridae</taxon>
        <taxon>Xerinae</taxon>
        <taxon>Marmotini</taxon>
        <taxon>Marmota</taxon>
    </lineage>
</organism>
<dbReference type="Pfam" id="PF08016">
    <property type="entry name" value="PKD_channel"/>
    <property type="match status" value="1"/>
</dbReference>
<dbReference type="EMBL" id="WJEC01000026">
    <property type="protein sequence ID" value="KAF7486791.1"/>
    <property type="molecule type" value="Genomic_DNA"/>
</dbReference>
<dbReference type="InterPro" id="IPR051223">
    <property type="entry name" value="Polycystin"/>
</dbReference>
<reference evidence="9 10" key="1">
    <citation type="submission" date="2019-04" db="EMBL/GenBank/DDBJ databases">
        <authorList>
            <person name="Alioto T."/>
            <person name="Alioto T."/>
        </authorList>
    </citation>
    <scope>NUCLEOTIDE SEQUENCE [LARGE SCALE GENOMIC DNA]</scope>
</reference>
<reference evidence="8" key="2">
    <citation type="submission" date="2020-08" db="EMBL/GenBank/DDBJ databases">
        <authorList>
            <person name="Shumante A."/>
            <person name="Zimin A.V."/>
            <person name="Puiu D."/>
            <person name="Salzberg S.L."/>
        </authorList>
    </citation>
    <scope>NUCLEOTIDE SEQUENCE</scope>
    <source>
        <strain evidence="8">WC2-LM</strain>
        <tissue evidence="8">Liver</tissue>
    </source>
</reference>
<dbReference type="PANTHER" id="PTHR10877:SF134">
    <property type="entry name" value="POLYCYSTIN-1-LIKE PROTEIN 2"/>
    <property type="match status" value="1"/>
</dbReference>
<feature type="transmembrane region" description="Helical" evidence="6">
    <location>
        <begin position="144"/>
        <end position="163"/>
    </location>
</feature>
<dbReference type="Proteomes" id="UP000662637">
    <property type="component" value="Unassembled WGS sequence"/>
</dbReference>
<evidence type="ECO:0000313" key="9">
    <source>
        <dbReference type="EMBL" id="VTJ51258.1"/>
    </source>
</evidence>
<dbReference type="EMBL" id="CABDUW010000003">
    <property type="protein sequence ID" value="VTJ51258.1"/>
    <property type="molecule type" value="Genomic_DNA"/>
</dbReference>
<comment type="similarity">
    <text evidence="2">Belongs to the polycystin family.</text>
</comment>
<dbReference type="GO" id="GO:0016020">
    <property type="term" value="C:membrane"/>
    <property type="evidence" value="ECO:0007669"/>
    <property type="project" value="UniProtKB-SubCell"/>
</dbReference>
<sequence>MNGHVSRGISSAAPFVPSSVCMVFGIEHVSTLSPLGTFFTHAALQSLRLYPFTNGWHPFVVAAEIIYFIFLFYYMVVQMTQASVYNVGHGKDQGWHSSGIDSSEVLLVGWGGRTGPYFCLIETFQRAEGKLMRKQKWGYFCSKWNLLELAIILVSWSALAVFVKRAVLVERDLQRYRSHREE</sequence>
<dbReference type="InterPro" id="IPR013122">
    <property type="entry name" value="PKD1_2_channel"/>
</dbReference>
<feature type="domain" description="Polycystin cation channel PKD1/PKD2" evidence="7">
    <location>
        <begin position="121"/>
        <end position="180"/>
    </location>
</feature>
<dbReference type="GO" id="GO:0050982">
    <property type="term" value="P:detection of mechanical stimulus"/>
    <property type="evidence" value="ECO:0007669"/>
    <property type="project" value="TreeGrafter"/>
</dbReference>
<dbReference type="AlphaFoldDB" id="A0A5E4A2B0"/>
<comment type="subcellular location">
    <subcellularLocation>
        <location evidence="1">Membrane</location>
        <topology evidence="1">Multi-pass membrane protein</topology>
    </subcellularLocation>
</comment>
<name>A0A5E4A2B0_MARMO</name>
<dbReference type="PANTHER" id="PTHR10877">
    <property type="entry name" value="POLYCYSTIN FAMILY MEMBER"/>
    <property type="match status" value="1"/>
</dbReference>
<evidence type="ECO:0000313" key="8">
    <source>
        <dbReference type="EMBL" id="KAF7486791.1"/>
    </source>
</evidence>
<evidence type="ECO:0000256" key="4">
    <source>
        <dbReference type="ARBA" id="ARBA00022989"/>
    </source>
</evidence>
<dbReference type="Proteomes" id="UP000335636">
    <property type="component" value="Unassembled WGS sequence"/>
</dbReference>
<evidence type="ECO:0000256" key="2">
    <source>
        <dbReference type="ARBA" id="ARBA00007200"/>
    </source>
</evidence>